<comment type="similarity">
    <text evidence="2">Belongs to the resistance-nodulation-cell division (RND) (TC 2.A.6) family.</text>
</comment>
<dbReference type="InterPro" id="IPR027463">
    <property type="entry name" value="AcrB_DN_DC_subdom"/>
</dbReference>
<dbReference type="SUPFAM" id="SSF82866">
    <property type="entry name" value="Multidrug efflux transporter AcrB transmembrane domain"/>
    <property type="match status" value="2"/>
</dbReference>
<feature type="transmembrane region" description="Helical" evidence="9">
    <location>
        <begin position="975"/>
        <end position="996"/>
    </location>
</feature>
<dbReference type="OrthoDB" id="9758757at2"/>
<dbReference type="InterPro" id="IPR001036">
    <property type="entry name" value="Acrflvin-R"/>
</dbReference>
<proteinExistence type="inferred from homology"/>
<dbReference type="GO" id="GO:0042910">
    <property type="term" value="F:xenobiotic transmembrane transporter activity"/>
    <property type="evidence" value="ECO:0007669"/>
    <property type="project" value="TreeGrafter"/>
</dbReference>
<dbReference type="GO" id="GO:0005886">
    <property type="term" value="C:plasma membrane"/>
    <property type="evidence" value="ECO:0007669"/>
    <property type="project" value="UniProtKB-SubCell"/>
</dbReference>
<evidence type="ECO:0000256" key="7">
    <source>
        <dbReference type="ARBA" id="ARBA00023136"/>
    </source>
</evidence>
<keyword evidence="11" id="KW-1185">Reference proteome</keyword>
<dbReference type="PANTHER" id="PTHR32063:SF24">
    <property type="entry name" value="CATION EFFLUX SYSTEM (ACRB_ACRD_ACRF FAMILY)"/>
    <property type="match status" value="1"/>
</dbReference>
<feature type="transmembrane region" description="Helical" evidence="9">
    <location>
        <begin position="1008"/>
        <end position="1034"/>
    </location>
</feature>
<dbReference type="NCBIfam" id="TIGR00914">
    <property type="entry name" value="2A0601"/>
    <property type="match status" value="1"/>
</dbReference>
<feature type="transmembrane region" description="Helical" evidence="9">
    <location>
        <begin position="486"/>
        <end position="507"/>
    </location>
</feature>
<evidence type="ECO:0000256" key="2">
    <source>
        <dbReference type="ARBA" id="ARBA00010942"/>
    </source>
</evidence>
<keyword evidence="6 9" id="KW-1133">Transmembrane helix</keyword>
<accession>A0A1V9G3A0</accession>
<dbReference type="SUPFAM" id="SSF82714">
    <property type="entry name" value="Multidrug efflux transporter AcrB TolC docking domain, DN and DC subdomains"/>
    <property type="match status" value="2"/>
</dbReference>
<evidence type="ECO:0000256" key="8">
    <source>
        <dbReference type="SAM" id="Coils"/>
    </source>
</evidence>
<feature type="transmembrane region" description="Helical" evidence="9">
    <location>
        <begin position="394"/>
        <end position="416"/>
    </location>
</feature>
<keyword evidence="4" id="KW-1003">Cell membrane</keyword>
<dbReference type="EMBL" id="LWBP01000078">
    <property type="protein sequence ID" value="OQP65091.1"/>
    <property type="molecule type" value="Genomic_DNA"/>
</dbReference>
<comment type="caution">
    <text evidence="10">The sequence shown here is derived from an EMBL/GenBank/DDBJ whole genome shotgun (WGS) entry which is preliminary data.</text>
</comment>
<evidence type="ECO:0000313" key="11">
    <source>
        <dbReference type="Proteomes" id="UP000192276"/>
    </source>
</evidence>
<dbReference type="Gene3D" id="3.30.2090.10">
    <property type="entry name" value="Multidrug efflux transporter AcrB TolC docking domain, DN and DC subdomains"/>
    <property type="match status" value="2"/>
</dbReference>
<feature type="transmembrane region" description="Helical" evidence="9">
    <location>
        <begin position="929"/>
        <end position="954"/>
    </location>
</feature>
<keyword evidence="7 9" id="KW-0472">Membrane</keyword>
<dbReference type="InterPro" id="IPR004763">
    <property type="entry name" value="CusA-like"/>
</dbReference>
<feature type="transmembrane region" description="Helical" evidence="9">
    <location>
        <begin position="337"/>
        <end position="361"/>
    </location>
</feature>
<dbReference type="PANTHER" id="PTHR32063">
    <property type="match status" value="1"/>
</dbReference>
<dbReference type="SUPFAM" id="SSF56954">
    <property type="entry name" value="Outer membrane efflux proteins (OEP)"/>
    <property type="match status" value="1"/>
</dbReference>
<feature type="transmembrane region" description="Helical" evidence="9">
    <location>
        <begin position="368"/>
        <end position="388"/>
    </location>
</feature>
<dbReference type="Gene3D" id="3.30.70.1320">
    <property type="entry name" value="Multidrug efflux transporter AcrB pore domain like"/>
    <property type="match status" value="1"/>
</dbReference>
<evidence type="ECO:0000256" key="4">
    <source>
        <dbReference type="ARBA" id="ARBA00022475"/>
    </source>
</evidence>
<feature type="transmembrane region" description="Helical" evidence="9">
    <location>
        <begin position="1046"/>
        <end position="1066"/>
    </location>
</feature>
<feature type="transmembrane region" description="Helical" evidence="9">
    <location>
        <begin position="543"/>
        <end position="561"/>
    </location>
</feature>
<dbReference type="Gene3D" id="3.30.70.1430">
    <property type="entry name" value="Multidrug efflux transporter AcrB pore domain"/>
    <property type="match status" value="2"/>
</dbReference>
<protein>
    <submittedName>
        <fullName evidence="10">Acriflavine resistance protein B</fullName>
    </submittedName>
</protein>
<evidence type="ECO:0000313" key="10">
    <source>
        <dbReference type="EMBL" id="OQP65091.1"/>
    </source>
</evidence>
<dbReference type="Gene3D" id="1.20.1640.10">
    <property type="entry name" value="Multidrug efflux transporter AcrB transmembrane domain"/>
    <property type="match status" value="2"/>
</dbReference>
<dbReference type="PRINTS" id="PR00702">
    <property type="entry name" value="ACRIFLAVINRP"/>
</dbReference>
<evidence type="ECO:0000256" key="1">
    <source>
        <dbReference type="ARBA" id="ARBA00004651"/>
    </source>
</evidence>
<keyword evidence="8" id="KW-0175">Coiled coil</keyword>
<keyword evidence="5 9" id="KW-0812">Transmembrane</keyword>
<sequence>MIQSIIRFSIKNKLVIGLFVLGLIIWGGYAVTRLPIDAVPDITDNQVQVITSSPALGAPDVERLITFPIEQVNSTIPGLKKIRSFSRFGLSVVTIVFEDNVDIYWARQQIAERLQQVQNQIPAQLGKPELGPVTTGLGEIYQYVVRPKKGYEHKYDAMQLRTIQDWIIRRQLLGTPGVADVSSFGGLLKQYEIAVNTSRLKSYNLTMNDVFNALEKNNQNTGGAYIEKGPAVLFIRSEGLITNEQDIGNIVVRMTETGIPVLMRDVATMRLGSATRYGAMTYNDQGEVSGAVVMMLKGENSSAVIKRVKERVKKIQQTLPEGVVIEPFLDRTKMVNAAIGTVETNLIEGALIVIFVLVLFLGNLRAGLVVASVIPLSMLFAIILMNVFGVSGNLMSLGAIDFGLIVDGAVIIVEAVMHRLTHSKHFAGVNRLNQSRMDEEVTHSASKMMNAAIFGQIIILVVYLPIYSLQGIEGKMFRPMAQTVTFALLGAFLLSFTYVPMMTALFLSKKISHKKTFSDRMMAWLEKGYENVLAKMLRFPKTIIASCVLVFALSLFIFSRLGGEFIPQLAEGDFAIETRMLTGSNINSSVKTLTQAAHILKSRFPEVIKVVGKNGSSEIPTDPMPLEASDLMVILKDKKKWTSAHTFDELAEKMRIALQDIPDATFGFMYPVQMRFNELISGARQDVVCKIYGENLDTLAQYAGKLVPIVKSVEGTTDLYVETVTGIPQILVSYNRVAIAHYGLNIEDVNRVLNTAFAGQSAGLVYEGERRFDLVVRLENTQRQDVTDVQNLLIPTPTGAQIPLNQVATVSIQEGPNQIQREDAKRRIVVGFNALGRDVESIVAEMNEKIKQQLKLPAGYYVDYGGQFQNLTEAKQRLTIAVPVALLLILVMLYFAFGKLKYGLLIFSAIPLSAIGGILFLWIRGMPFSISAGVGFIALFGVAVLNGIVLIAEFNRLKHQGIHDIKQIIMEGTRIRLRPVLMTAAVASLGFLPMALSGGAGAEVQRPLATVVIGGLITATLLTLIVLPVLYLWFEKKTPIESSMPKAIGVILLLVLCHTSFAQTWAGRTMPLEQMLQQAGNNNLALQAGRSGINYWKQLQRATTELPRTQFGAEYGNINSLQNDTRFFINQSFELPVVYRRQKELYQAHEQMAGSQVALKQQELHKAVKTVFYNMVDLLERQRLLLRLDSVYSRFLHAASLRLKTGESTMLEKSNAETQMLQLKLQQEQVKADLRIAQQQLQWLLNTPDSLLPQYEALKKEYGFEKDTAVIAAHPAVQIQQQQVKVNAAQTNIDKARLSPEFTVGYSNQSIAGYQTKDGVTQKYYGTGDRFHVYQLSATLPIFNKAVKARIRADQAQEEAARMEAAATSQYLGNQLQQLNEAYKKYAEQVRYYETDGLQQAALITRNARLGFEKGDVSYVEWTLQMNNAVHIELGYLQAVHALNNTIIELEYLTGK</sequence>
<evidence type="ECO:0000256" key="9">
    <source>
        <dbReference type="SAM" id="Phobius"/>
    </source>
</evidence>
<evidence type="ECO:0000256" key="3">
    <source>
        <dbReference type="ARBA" id="ARBA00022448"/>
    </source>
</evidence>
<organism evidence="10 11">
    <name type="scientific">Niastella populi</name>
    <dbReference type="NCBI Taxonomy" id="550983"/>
    <lineage>
        <taxon>Bacteria</taxon>
        <taxon>Pseudomonadati</taxon>
        <taxon>Bacteroidota</taxon>
        <taxon>Chitinophagia</taxon>
        <taxon>Chitinophagales</taxon>
        <taxon>Chitinophagaceae</taxon>
        <taxon>Niastella</taxon>
    </lineage>
</organism>
<feature type="transmembrane region" description="Helical" evidence="9">
    <location>
        <begin position="878"/>
        <end position="897"/>
    </location>
</feature>
<feature type="transmembrane region" description="Helical" evidence="9">
    <location>
        <begin position="904"/>
        <end position="923"/>
    </location>
</feature>
<feature type="coiled-coil region" evidence="8">
    <location>
        <begin position="1346"/>
        <end position="1396"/>
    </location>
</feature>
<dbReference type="GO" id="GO:0015562">
    <property type="term" value="F:efflux transmembrane transporter activity"/>
    <property type="evidence" value="ECO:0007669"/>
    <property type="project" value="InterPro"/>
</dbReference>
<feature type="transmembrane region" description="Helical" evidence="9">
    <location>
        <begin position="448"/>
        <end position="466"/>
    </location>
</feature>
<evidence type="ECO:0000256" key="6">
    <source>
        <dbReference type="ARBA" id="ARBA00022989"/>
    </source>
</evidence>
<dbReference type="GO" id="GO:0008324">
    <property type="term" value="F:monoatomic cation transmembrane transporter activity"/>
    <property type="evidence" value="ECO:0007669"/>
    <property type="project" value="InterPro"/>
</dbReference>
<feature type="coiled-coil region" evidence="8">
    <location>
        <begin position="1211"/>
        <end position="1240"/>
    </location>
</feature>
<dbReference type="Gene3D" id="3.30.70.1440">
    <property type="entry name" value="Multidrug efflux transporter AcrB pore domain"/>
    <property type="match status" value="1"/>
</dbReference>
<dbReference type="Gene3D" id="1.20.1600.10">
    <property type="entry name" value="Outer membrane efflux proteins (OEP)"/>
    <property type="match status" value="1"/>
</dbReference>
<evidence type="ECO:0000256" key="5">
    <source>
        <dbReference type="ARBA" id="ARBA00022692"/>
    </source>
</evidence>
<reference evidence="11" key="1">
    <citation type="submission" date="2016-04" db="EMBL/GenBank/DDBJ databases">
        <authorList>
            <person name="Chen L."/>
            <person name="Zhuang W."/>
            <person name="Wang G."/>
        </authorList>
    </citation>
    <scope>NUCLEOTIDE SEQUENCE [LARGE SCALE GENOMIC DNA]</scope>
    <source>
        <strain evidence="11">208</strain>
    </source>
</reference>
<dbReference type="SUPFAM" id="SSF82693">
    <property type="entry name" value="Multidrug efflux transporter AcrB pore domain, PN1, PN2, PC1 and PC2 subdomains"/>
    <property type="match status" value="2"/>
</dbReference>
<keyword evidence="3" id="KW-0813">Transport</keyword>
<dbReference type="Pfam" id="PF00873">
    <property type="entry name" value="ACR_tran"/>
    <property type="match status" value="1"/>
</dbReference>
<gene>
    <name evidence="10" type="ORF">A4R26_15415</name>
</gene>
<dbReference type="STRING" id="550983.A4R26_15415"/>
<dbReference type="RefSeq" id="WP_081163418.1">
    <property type="nucleotide sequence ID" value="NZ_LWBP01000078.1"/>
</dbReference>
<comment type="subcellular location">
    <subcellularLocation>
        <location evidence="1">Cell membrane</location>
        <topology evidence="1">Multi-pass membrane protein</topology>
    </subcellularLocation>
</comment>
<dbReference type="Proteomes" id="UP000192276">
    <property type="component" value="Unassembled WGS sequence"/>
</dbReference>
<name>A0A1V9G3A0_9BACT</name>